<dbReference type="EMBL" id="CP144913">
    <property type="protein sequence ID" value="WXB75072.1"/>
    <property type="molecule type" value="Genomic_DNA"/>
</dbReference>
<dbReference type="Proteomes" id="UP001382727">
    <property type="component" value="Chromosome"/>
</dbReference>
<dbReference type="RefSeq" id="WP_338747786.1">
    <property type="nucleotide sequence ID" value="NZ_CP144913.1"/>
</dbReference>
<keyword evidence="1" id="KW-0472">Membrane</keyword>
<gene>
    <name evidence="2" type="ORF">V1351_08800</name>
</gene>
<feature type="transmembrane region" description="Helical" evidence="1">
    <location>
        <begin position="415"/>
        <end position="437"/>
    </location>
</feature>
<feature type="transmembrane region" description="Helical" evidence="1">
    <location>
        <begin position="380"/>
        <end position="403"/>
    </location>
</feature>
<accession>A0ABZ2MDG6</accession>
<evidence type="ECO:0008006" key="4">
    <source>
        <dbReference type="Google" id="ProtNLM"/>
    </source>
</evidence>
<organism evidence="2 3">
    <name type="scientific">Janibacter alittae</name>
    <dbReference type="NCBI Taxonomy" id="3115209"/>
    <lineage>
        <taxon>Bacteria</taxon>
        <taxon>Bacillati</taxon>
        <taxon>Actinomycetota</taxon>
        <taxon>Actinomycetes</taxon>
        <taxon>Micrococcales</taxon>
        <taxon>Intrasporangiaceae</taxon>
        <taxon>Janibacter</taxon>
    </lineage>
</organism>
<feature type="transmembrane region" description="Helical" evidence="1">
    <location>
        <begin position="21"/>
        <end position="41"/>
    </location>
</feature>
<evidence type="ECO:0000313" key="2">
    <source>
        <dbReference type="EMBL" id="WXB75072.1"/>
    </source>
</evidence>
<reference evidence="2 3" key="1">
    <citation type="submission" date="2024-02" db="EMBL/GenBank/DDBJ databases">
        <title>Janibacter sp. nov., isolated from gut of marine sandworm.</title>
        <authorList>
            <person name="Kim B."/>
            <person name="Jun M.O."/>
            <person name="Shin N.-R."/>
        </authorList>
    </citation>
    <scope>NUCLEOTIDE SEQUENCE [LARGE SCALE GENOMIC DNA]</scope>
    <source>
        <strain evidence="2 3">A1S7</strain>
    </source>
</reference>
<feature type="transmembrane region" description="Helical" evidence="1">
    <location>
        <begin position="93"/>
        <end position="120"/>
    </location>
</feature>
<feature type="transmembrane region" description="Helical" evidence="1">
    <location>
        <begin position="188"/>
        <end position="221"/>
    </location>
</feature>
<proteinExistence type="predicted"/>
<protein>
    <recommendedName>
        <fullName evidence="4">Glycosyltransferase RgtA/B/C/D-like domain-containing protein</fullName>
    </recommendedName>
</protein>
<keyword evidence="1" id="KW-1133">Transmembrane helix</keyword>
<sequence length="568" mass="59750">MVRRALPHALDPRDWGPADRFVALAVLAVLLAPLFAVVTAISHDWAPTGDDATIALRSAGILEGHLPLTGMRSTAGNGVDVSLSTHHLGPLQFYLLALPLALAGGTASGIVIGGGLIAAVASVLTVVWARRLGGTLGVAVFTSGLLLAQWAIGPAALFRPLNPYAPLLPTYLALLLLWALARGDHRALAPFVVAVSLLAQGNLAFLPLAGVLGLAAVTVALWPPRDQPRPASRRSGGPPRARLVRAHRRSRRWAIGLGVLVWLPSMLELFVHQPNNVRQFVRWATAGSGDPIGVVAGLEHLSLLAPVPGGFRRYSPDLLTTGTQVGTILGIVVLLLLVGISTGWRVPQGRASSAWPARAALVANVGMIATASRLPEWPAAPYWVITWLPVAAFTWAALVWRGLAYLENATPRLPARIAMPLAGGLVVGGLAASVLAVPPDWSENRSMSAVASTTVSEMGTGQGRAVRISGFGFVPTLGAAPAIAWEAHRAGWEPHYLSSWPFEEDAEYLWAGTAPEEADELFVIDSTEPELHDAVPGAAPEIAAVDLAHRDGTISVYRDTGATQGPDQ</sequence>
<feature type="transmembrane region" description="Helical" evidence="1">
    <location>
        <begin position="132"/>
        <end position="152"/>
    </location>
</feature>
<evidence type="ECO:0000313" key="3">
    <source>
        <dbReference type="Proteomes" id="UP001382727"/>
    </source>
</evidence>
<feature type="transmembrane region" description="Helical" evidence="1">
    <location>
        <begin position="325"/>
        <end position="344"/>
    </location>
</feature>
<keyword evidence="1" id="KW-0812">Transmembrane</keyword>
<feature type="transmembrane region" description="Helical" evidence="1">
    <location>
        <begin position="253"/>
        <end position="271"/>
    </location>
</feature>
<keyword evidence="3" id="KW-1185">Reference proteome</keyword>
<name>A0ABZ2MDG6_9MICO</name>
<evidence type="ECO:0000256" key="1">
    <source>
        <dbReference type="SAM" id="Phobius"/>
    </source>
</evidence>